<reference evidence="2" key="1">
    <citation type="journal article" date="2023" name="Mol. Phylogenet. Evol.">
        <title>Genome-scale phylogeny and comparative genomics of the fungal order Sordariales.</title>
        <authorList>
            <person name="Hensen N."/>
            <person name="Bonometti L."/>
            <person name="Westerberg I."/>
            <person name="Brannstrom I.O."/>
            <person name="Guillou S."/>
            <person name="Cros-Aarteil S."/>
            <person name="Calhoun S."/>
            <person name="Haridas S."/>
            <person name="Kuo A."/>
            <person name="Mondo S."/>
            <person name="Pangilinan J."/>
            <person name="Riley R."/>
            <person name="LaButti K."/>
            <person name="Andreopoulos B."/>
            <person name="Lipzen A."/>
            <person name="Chen C."/>
            <person name="Yan M."/>
            <person name="Daum C."/>
            <person name="Ng V."/>
            <person name="Clum A."/>
            <person name="Steindorff A."/>
            <person name="Ohm R.A."/>
            <person name="Martin F."/>
            <person name="Silar P."/>
            <person name="Natvig D.O."/>
            <person name="Lalanne C."/>
            <person name="Gautier V."/>
            <person name="Ament-Velasquez S.L."/>
            <person name="Kruys A."/>
            <person name="Hutchinson M.I."/>
            <person name="Powell A.J."/>
            <person name="Barry K."/>
            <person name="Miller A.N."/>
            <person name="Grigoriev I.V."/>
            <person name="Debuchy R."/>
            <person name="Gladieux P."/>
            <person name="Hiltunen Thoren M."/>
            <person name="Johannesson H."/>
        </authorList>
    </citation>
    <scope>NUCLEOTIDE SEQUENCE</scope>
    <source>
        <strain evidence="2">CBS 118394</strain>
    </source>
</reference>
<sequence>MHQVTGPRRDGVYKDTAELHCFAGYSLLQSNPFKANFTITKSPKETFQTSTDNMMFLSLFSLAAVAATLTGVVALPRAADPGSPESLPNSAFAPASDAHLPGFPWANVTAFDLALVGAPARRRGDANTTDLFAKRQEDYPDFYWDGWICHSYSGGPGHQRLRETHQAFNRLFGNPRLTMARHQCYVATCRGLYLQVCNWAGVDRAETSNVRNVVVGRTPRDDHNCMSSSYDNMYVRYYFGYGDGGLIDFRNDRRRC</sequence>
<evidence type="ECO:0000313" key="3">
    <source>
        <dbReference type="Proteomes" id="UP001283341"/>
    </source>
</evidence>
<reference evidence="2" key="2">
    <citation type="submission" date="2023-06" db="EMBL/GenBank/DDBJ databases">
        <authorList>
            <consortium name="Lawrence Berkeley National Laboratory"/>
            <person name="Haridas S."/>
            <person name="Hensen N."/>
            <person name="Bonometti L."/>
            <person name="Westerberg I."/>
            <person name="Brannstrom I.O."/>
            <person name="Guillou S."/>
            <person name="Cros-Aarteil S."/>
            <person name="Calhoun S."/>
            <person name="Kuo A."/>
            <person name="Mondo S."/>
            <person name="Pangilinan J."/>
            <person name="Riley R."/>
            <person name="Labutti K."/>
            <person name="Andreopoulos B."/>
            <person name="Lipzen A."/>
            <person name="Chen C."/>
            <person name="Yanf M."/>
            <person name="Daum C."/>
            <person name="Ng V."/>
            <person name="Clum A."/>
            <person name="Steindorff A."/>
            <person name="Ohm R."/>
            <person name="Martin F."/>
            <person name="Silar P."/>
            <person name="Natvig D."/>
            <person name="Lalanne C."/>
            <person name="Gautier V."/>
            <person name="Ament-Velasquez S.L."/>
            <person name="Kruys A."/>
            <person name="Hutchinson M.I."/>
            <person name="Powell A.J."/>
            <person name="Barry K."/>
            <person name="Miller A.N."/>
            <person name="Grigoriev I.V."/>
            <person name="Debuchy R."/>
            <person name="Gladieux P."/>
            <person name="Thoren M.H."/>
            <person name="Johannesson H."/>
        </authorList>
    </citation>
    <scope>NUCLEOTIDE SEQUENCE</scope>
    <source>
        <strain evidence="2">CBS 118394</strain>
    </source>
</reference>
<organism evidence="2 3">
    <name type="scientific">Apodospora peruviana</name>
    <dbReference type="NCBI Taxonomy" id="516989"/>
    <lineage>
        <taxon>Eukaryota</taxon>
        <taxon>Fungi</taxon>
        <taxon>Dikarya</taxon>
        <taxon>Ascomycota</taxon>
        <taxon>Pezizomycotina</taxon>
        <taxon>Sordariomycetes</taxon>
        <taxon>Sordariomycetidae</taxon>
        <taxon>Sordariales</taxon>
        <taxon>Lasiosphaeriaceae</taxon>
        <taxon>Apodospora</taxon>
    </lineage>
</organism>
<accession>A0AAE0HXF3</accession>
<proteinExistence type="predicted"/>
<gene>
    <name evidence="2" type="ORF">B0H66DRAFT_376319</name>
</gene>
<keyword evidence="1" id="KW-0812">Transmembrane</keyword>
<evidence type="ECO:0000313" key="2">
    <source>
        <dbReference type="EMBL" id="KAK3314322.1"/>
    </source>
</evidence>
<keyword evidence="1" id="KW-0472">Membrane</keyword>
<comment type="caution">
    <text evidence="2">The sequence shown here is derived from an EMBL/GenBank/DDBJ whole genome shotgun (WGS) entry which is preliminary data.</text>
</comment>
<keyword evidence="3" id="KW-1185">Reference proteome</keyword>
<protein>
    <submittedName>
        <fullName evidence="2">Uncharacterized protein</fullName>
    </submittedName>
</protein>
<dbReference type="Proteomes" id="UP001283341">
    <property type="component" value="Unassembled WGS sequence"/>
</dbReference>
<evidence type="ECO:0000256" key="1">
    <source>
        <dbReference type="SAM" id="Phobius"/>
    </source>
</evidence>
<name>A0AAE0HXF3_9PEZI</name>
<keyword evidence="1" id="KW-1133">Transmembrane helix</keyword>
<dbReference type="EMBL" id="JAUEDM010000007">
    <property type="protein sequence ID" value="KAK3314322.1"/>
    <property type="molecule type" value="Genomic_DNA"/>
</dbReference>
<feature type="transmembrane region" description="Helical" evidence="1">
    <location>
        <begin position="54"/>
        <end position="75"/>
    </location>
</feature>
<dbReference type="AlphaFoldDB" id="A0AAE0HXF3"/>